<dbReference type="AlphaFoldDB" id="A0A6S6ZBN8"/>
<protein>
    <recommendedName>
        <fullName evidence="4">HTH arsR-type domain-containing protein</fullName>
    </recommendedName>
</protein>
<evidence type="ECO:0000313" key="6">
    <source>
        <dbReference type="Proteomes" id="UP000494269"/>
    </source>
</evidence>
<evidence type="ECO:0000256" key="2">
    <source>
        <dbReference type="ARBA" id="ARBA00023125"/>
    </source>
</evidence>
<dbReference type="InterPro" id="IPR036390">
    <property type="entry name" value="WH_DNA-bd_sf"/>
</dbReference>
<dbReference type="InterPro" id="IPR036388">
    <property type="entry name" value="WH-like_DNA-bd_sf"/>
</dbReference>
<dbReference type="NCBIfam" id="NF033788">
    <property type="entry name" value="HTH_metalloreg"/>
    <property type="match status" value="1"/>
</dbReference>
<feature type="domain" description="HTH arsR-type" evidence="4">
    <location>
        <begin position="37"/>
        <end position="134"/>
    </location>
</feature>
<evidence type="ECO:0000313" key="5">
    <source>
        <dbReference type="EMBL" id="CAB3665940.1"/>
    </source>
</evidence>
<dbReference type="PANTHER" id="PTHR43132:SF2">
    <property type="entry name" value="ARSENICAL RESISTANCE OPERON REPRESSOR ARSR-RELATED"/>
    <property type="match status" value="1"/>
</dbReference>
<dbReference type="Pfam" id="PF12840">
    <property type="entry name" value="HTH_20"/>
    <property type="match status" value="1"/>
</dbReference>
<dbReference type="SMART" id="SM00418">
    <property type="entry name" value="HTH_ARSR"/>
    <property type="match status" value="1"/>
</dbReference>
<sequence>MRSAFALLNVENSKRQRTSIFPITDLYCSIVRQSLYDRTMNEDQTVSALGALAHAQRLRVFRALVVAGLGGLTPSVLADQLGVARNTLSFHLKELSHAGLVTVEQQGRNLIYRADFSQMNALLGYLTEHCCQGAPCEASDSTLSTRCC</sequence>
<reference evidence="5 6" key="1">
    <citation type="submission" date="2020-04" db="EMBL/GenBank/DDBJ databases">
        <authorList>
            <person name="De Canck E."/>
        </authorList>
    </citation>
    <scope>NUCLEOTIDE SEQUENCE [LARGE SCALE GENOMIC DNA]</scope>
    <source>
        <strain evidence="5 6">LMG 3441</strain>
    </source>
</reference>
<dbReference type="GO" id="GO:0003677">
    <property type="term" value="F:DNA binding"/>
    <property type="evidence" value="ECO:0007669"/>
    <property type="project" value="UniProtKB-KW"/>
</dbReference>
<dbReference type="Proteomes" id="UP000494269">
    <property type="component" value="Unassembled WGS sequence"/>
</dbReference>
<dbReference type="InterPro" id="IPR011991">
    <property type="entry name" value="ArsR-like_HTH"/>
</dbReference>
<dbReference type="Gene3D" id="1.10.10.10">
    <property type="entry name" value="Winged helix-like DNA-binding domain superfamily/Winged helix DNA-binding domain"/>
    <property type="match status" value="1"/>
</dbReference>
<organism evidence="5 6">
    <name type="scientific">Achromobacter kerstersii</name>
    <dbReference type="NCBI Taxonomy" id="1353890"/>
    <lineage>
        <taxon>Bacteria</taxon>
        <taxon>Pseudomonadati</taxon>
        <taxon>Pseudomonadota</taxon>
        <taxon>Betaproteobacteria</taxon>
        <taxon>Burkholderiales</taxon>
        <taxon>Alcaligenaceae</taxon>
        <taxon>Achromobacter</taxon>
    </lineage>
</organism>
<keyword evidence="6" id="KW-1185">Reference proteome</keyword>
<keyword evidence="3" id="KW-0804">Transcription</keyword>
<dbReference type="InterPro" id="IPR051011">
    <property type="entry name" value="Metal_resp_trans_reg"/>
</dbReference>
<evidence type="ECO:0000256" key="3">
    <source>
        <dbReference type="ARBA" id="ARBA00023163"/>
    </source>
</evidence>
<proteinExistence type="predicted"/>
<dbReference type="SUPFAM" id="SSF46785">
    <property type="entry name" value="Winged helix' DNA-binding domain"/>
    <property type="match status" value="1"/>
</dbReference>
<dbReference type="GO" id="GO:0003700">
    <property type="term" value="F:DNA-binding transcription factor activity"/>
    <property type="evidence" value="ECO:0007669"/>
    <property type="project" value="InterPro"/>
</dbReference>
<name>A0A6S6ZBN8_9BURK</name>
<dbReference type="InterPro" id="IPR001845">
    <property type="entry name" value="HTH_ArsR_DNA-bd_dom"/>
</dbReference>
<keyword evidence="1" id="KW-0805">Transcription regulation</keyword>
<gene>
    <name evidence="5" type="ORF">LMG3441_00811</name>
</gene>
<evidence type="ECO:0000256" key="1">
    <source>
        <dbReference type="ARBA" id="ARBA00023015"/>
    </source>
</evidence>
<dbReference type="EMBL" id="CADIJQ010000001">
    <property type="protein sequence ID" value="CAB3665940.1"/>
    <property type="molecule type" value="Genomic_DNA"/>
</dbReference>
<accession>A0A6S6ZBN8</accession>
<dbReference type="PRINTS" id="PR00778">
    <property type="entry name" value="HTHARSR"/>
</dbReference>
<evidence type="ECO:0000259" key="4">
    <source>
        <dbReference type="PROSITE" id="PS50987"/>
    </source>
</evidence>
<dbReference type="PANTHER" id="PTHR43132">
    <property type="entry name" value="ARSENICAL RESISTANCE OPERON REPRESSOR ARSR-RELATED"/>
    <property type="match status" value="1"/>
</dbReference>
<keyword evidence="2" id="KW-0238">DNA-binding</keyword>
<dbReference type="CDD" id="cd00090">
    <property type="entry name" value="HTH_ARSR"/>
    <property type="match status" value="1"/>
</dbReference>
<dbReference type="PROSITE" id="PS50987">
    <property type="entry name" value="HTH_ARSR_2"/>
    <property type="match status" value="1"/>
</dbReference>